<accession>A0ABN9UAW4</accession>
<sequence>MRASLIGALNDSWRPLRDKGHRVRLVRGVLHRHLEHMDGRIAAALPARRARLVVVQPPAERHGDAAGDLHLADTKVLDEAERGHTIVNDGPFCTILCKAATRNFDLSWVVMRILRISILATDSANRKRGLPDWQPEAKNGSDKCSVDDDPA</sequence>
<evidence type="ECO:0000313" key="2">
    <source>
        <dbReference type="EMBL" id="CAK0856472.1"/>
    </source>
</evidence>
<dbReference type="Proteomes" id="UP001189429">
    <property type="component" value="Unassembled WGS sequence"/>
</dbReference>
<dbReference type="EMBL" id="CAUYUJ010015638">
    <property type="protein sequence ID" value="CAK0856472.1"/>
    <property type="molecule type" value="Genomic_DNA"/>
</dbReference>
<proteinExistence type="predicted"/>
<keyword evidence="3" id="KW-1185">Reference proteome</keyword>
<organism evidence="2 3">
    <name type="scientific">Prorocentrum cordatum</name>
    <dbReference type="NCBI Taxonomy" id="2364126"/>
    <lineage>
        <taxon>Eukaryota</taxon>
        <taxon>Sar</taxon>
        <taxon>Alveolata</taxon>
        <taxon>Dinophyceae</taxon>
        <taxon>Prorocentrales</taxon>
        <taxon>Prorocentraceae</taxon>
        <taxon>Prorocentrum</taxon>
    </lineage>
</organism>
<evidence type="ECO:0000256" key="1">
    <source>
        <dbReference type="SAM" id="MobiDB-lite"/>
    </source>
</evidence>
<evidence type="ECO:0000313" key="3">
    <source>
        <dbReference type="Proteomes" id="UP001189429"/>
    </source>
</evidence>
<name>A0ABN9UAW4_9DINO</name>
<reference evidence="2" key="1">
    <citation type="submission" date="2023-10" db="EMBL/GenBank/DDBJ databases">
        <authorList>
            <person name="Chen Y."/>
            <person name="Shah S."/>
            <person name="Dougan E. K."/>
            <person name="Thang M."/>
            <person name="Chan C."/>
        </authorList>
    </citation>
    <scope>NUCLEOTIDE SEQUENCE [LARGE SCALE GENOMIC DNA]</scope>
</reference>
<comment type="caution">
    <text evidence="2">The sequence shown here is derived from an EMBL/GenBank/DDBJ whole genome shotgun (WGS) entry which is preliminary data.</text>
</comment>
<feature type="region of interest" description="Disordered" evidence="1">
    <location>
        <begin position="126"/>
        <end position="151"/>
    </location>
</feature>
<feature type="compositionally biased region" description="Basic and acidic residues" evidence="1">
    <location>
        <begin position="139"/>
        <end position="151"/>
    </location>
</feature>
<protein>
    <submittedName>
        <fullName evidence="2">Uncharacterized protein</fullName>
    </submittedName>
</protein>
<gene>
    <name evidence="2" type="ORF">PCOR1329_LOCUS46860</name>
</gene>